<organism evidence="2 3">
    <name type="scientific">Monosporascus cannonballus</name>
    <dbReference type="NCBI Taxonomy" id="155416"/>
    <lineage>
        <taxon>Eukaryota</taxon>
        <taxon>Fungi</taxon>
        <taxon>Dikarya</taxon>
        <taxon>Ascomycota</taxon>
        <taxon>Pezizomycotina</taxon>
        <taxon>Sordariomycetes</taxon>
        <taxon>Xylariomycetidae</taxon>
        <taxon>Xylariales</taxon>
        <taxon>Xylariales incertae sedis</taxon>
        <taxon>Monosporascus</taxon>
    </lineage>
</organism>
<gene>
    <name evidence="2" type="ORF">DL762_003986</name>
</gene>
<comment type="caution">
    <text evidence="2">The sequence shown here is derived from an EMBL/GenBank/DDBJ whole genome shotgun (WGS) entry which is preliminary data.</text>
</comment>
<evidence type="ECO:0000256" key="1">
    <source>
        <dbReference type="SAM" id="MobiDB-lite"/>
    </source>
</evidence>
<dbReference type="Proteomes" id="UP000294003">
    <property type="component" value="Unassembled WGS sequence"/>
</dbReference>
<evidence type="ECO:0000313" key="3">
    <source>
        <dbReference type="Proteomes" id="UP000294003"/>
    </source>
</evidence>
<feature type="region of interest" description="Disordered" evidence="1">
    <location>
        <begin position="87"/>
        <end position="158"/>
    </location>
</feature>
<dbReference type="EMBL" id="QJNS01000094">
    <property type="protein sequence ID" value="RYO87936.1"/>
    <property type="molecule type" value="Genomic_DNA"/>
</dbReference>
<accession>A0ABY0H914</accession>
<reference evidence="2 3" key="1">
    <citation type="submission" date="2018-06" db="EMBL/GenBank/DDBJ databases">
        <title>Complete Genomes of Monosporascus.</title>
        <authorList>
            <person name="Robinson A.J."/>
            <person name="Natvig D.O."/>
        </authorList>
    </citation>
    <scope>NUCLEOTIDE SEQUENCE [LARGE SCALE GENOMIC DNA]</scope>
    <source>
        <strain evidence="2 3">CBS 609.92</strain>
    </source>
</reference>
<name>A0ABY0H914_9PEZI</name>
<sequence>MILCRRKRINDILDCYPLQNLAANGGYLAEAWFMALADDAIYIKSTLRFAIPQLVHARLAQPHPFAISAQLVNGPATGIQQYNFGAIHPVPPDPRPRSAARGYGTLPERQSQRPPGRGGRAGQEDIRTLGTRGRCSPTRRGPASTSCGPRWAAETSTA</sequence>
<evidence type="ECO:0000313" key="2">
    <source>
        <dbReference type="EMBL" id="RYO87936.1"/>
    </source>
</evidence>
<proteinExistence type="predicted"/>
<keyword evidence="3" id="KW-1185">Reference proteome</keyword>
<protein>
    <submittedName>
        <fullName evidence="2">Uncharacterized protein</fullName>
    </submittedName>
</protein>